<evidence type="ECO:0000313" key="2">
    <source>
        <dbReference type="Ensembl" id="ENSMODP00000018913.2"/>
    </source>
</evidence>
<dbReference type="FunCoup" id="F7D049">
    <property type="interactions" value="664"/>
</dbReference>
<reference evidence="2" key="3">
    <citation type="submission" date="2025-09" db="UniProtKB">
        <authorList>
            <consortium name="Ensembl"/>
        </authorList>
    </citation>
    <scope>IDENTIFICATION</scope>
</reference>
<protein>
    <submittedName>
        <fullName evidence="2">Interferon induced protein 35</fullName>
    </submittedName>
</protein>
<dbReference type="GO" id="GO:0002281">
    <property type="term" value="P:macrophage activation involved in immune response"/>
    <property type="evidence" value="ECO:0007669"/>
    <property type="project" value="Ensembl"/>
</dbReference>
<dbReference type="GO" id="GO:0050729">
    <property type="term" value="P:positive regulation of inflammatory response"/>
    <property type="evidence" value="ECO:0007669"/>
    <property type="project" value="Ensembl"/>
</dbReference>
<dbReference type="HOGENOM" id="CLU_047262_1_1_1"/>
<dbReference type="GO" id="GO:1901223">
    <property type="term" value="P:negative regulation of non-canonical NF-kappaB signal transduction"/>
    <property type="evidence" value="ECO:0007669"/>
    <property type="project" value="Ensembl"/>
</dbReference>
<gene>
    <name evidence="2" type="primary">IFI35</name>
</gene>
<dbReference type="STRING" id="13616.ENSMODP00000018913"/>
<dbReference type="CTD" id="3430"/>
<dbReference type="InterPro" id="IPR012677">
    <property type="entry name" value="Nucleotide-bd_a/b_plait_sf"/>
</dbReference>
<dbReference type="InParanoid" id="F7D049"/>
<organism evidence="2 3">
    <name type="scientific">Monodelphis domestica</name>
    <name type="common">Gray short-tailed opossum</name>
    <dbReference type="NCBI Taxonomy" id="13616"/>
    <lineage>
        <taxon>Eukaryota</taxon>
        <taxon>Metazoa</taxon>
        <taxon>Chordata</taxon>
        <taxon>Craniata</taxon>
        <taxon>Vertebrata</taxon>
        <taxon>Euteleostomi</taxon>
        <taxon>Mammalia</taxon>
        <taxon>Metatheria</taxon>
        <taxon>Didelphimorphia</taxon>
        <taxon>Didelphidae</taxon>
        <taxon>Monodelphis</taxon>
    </lineage>
</organism>
<dbReference type="PANTHER" id="PTHR15225">
    <property type="entry name" value="INTERFERON-INDUCED PROTEIN 35/NMI N-MYC/STAT INTERACTING PROTEIN"/>
    <property type="match status" value="1"/>
</dbReference>
<dbReference type="GO" id="GO:0005654">
    <property type="term" value="C:nucleoplasm"/>
    <property type="evidence" value="ECO:0007669"/>
    <property type="project" value="Ensembl"/>
</dbReference>
<dbReference type="GO" id="GO:0005615">
    <property type="term" value="C:extracellular space"/>
    <property type="evidence" value="ECO:0007669"/>
    <property type="project" value="Ensembl"/>
</dbReference>
<dbReference type="Pfam" id="PF07292">
    <property type="entry name" value="NID"/>
    <property type="match status" value="2"/>
</dbReference>
<reference evidence="2" key="2">
    <citation type="submission" date="2025-08" db="UniProtKB">
        <authorList>
            <consortium name="Ensembl"/>
        </authorList>
    </citation>
    <scope>IDENTIFICATION</scope>
</reference>
<dbReference type="OMA" id="HKIDMEE"/>
<dbReference type="InterPro" id="IPR009909">
    <property type="entry name" value="Nmi/IFP35_dom"/>
</dbReference>
<dbReference type="OrthoDB" id="9936051at2759"/>
<dbReference type="GO" id="GO:0034145">
    <property type="term" value="P:positive regulation of toll-like receptor 4 signaling pathway"/>
    <property type="evidence" value="ECO:0007669"/>
    <property type="project" value="Ensembl"/>
</dbReference>
<evidence type="ECO:0000259" key="1">
    <source>
        <dbReference type="Pfam" id="PF07292"/>
    </source>
</evidence>
<evidence type="ECO:0000313" key="3">
    <source>
        <dbReference type="Proteomes" id="UP000002280"/>
    </source>
</evidence>
<dbReference type="PANTHER" id="PTHR15225:SF1">
    <property type="entry name" value="INTERFERON-INDUCED 35 KDA PROTEIN"/>
    <property type="match status" value="1"/>
</dbReference>
<accession>F7D049</accession>
<dbReference type="eggNOG" id="ENOG502QUNN">
    <property type="taxonomic scope" value="Eukaryota"/>
</dbReference>
<dbReference type="GeneTree" id="ENSGT00530000063686"/>
<dbReference type="Ensembl" id="ENSMODT00000019255.2">
    <property type="protein sequence ID" value="ENSMODP00000018913.2"/>
    <property type="gene ID" value="ENSMODG00000015132.2"/>
</dbReference>
<feature type="domain" description="NID" evidence="1">
    <location>
        <begin position="214"/>
        <end position="302"/>
    </location>
</feature>
<dbReference type="GO" id="GO:0005730">
    <property type="term" value="C:nucleolus"/>
    <property type="evidence" value="ECO:0007669"/>
    <property type="project" value="Ensembl"/>
</dbReference>
<dbReference type="GO" id="GO:0005634">
    <property type="term" value="C:nucleus"/>
    <property type="evidence" value="ECO:0000318"/>
    <property type="project" value="GO_Central"/>
</dbReference>
<dbReference type="Bgee" id="ENSMODG00000015132">
    <property type="expression patterns" value="Expressed in blood and 18 other cell types or tissues"/>
</dbReference>
<dbReference type="GO" id="GO:0016020">
    <property type="term" value="C:membrane"/>
    <property type="evidence" value="ECO:0007669"/>
    <property type="project" value="Ensembl"/>
</dbReference>
<dbReference type="RefSeq" id="XP_007482207.1">
    <property type="nucleotide sequence ID" value="XM_007482145.3"/>
</dbReference>
<dbReference type="Proteomes" id="UP000002280">
    <property type="component" value="Chromosome 2"/>
</dbReference>
<proteinExistence type="predicted"/>
<dbReference type="GeneID" id="100011080"/>
<keyword evidence="3" id="KW-1185">Reference proteome</keyword>
<feature type="domain" description="NID" evidence="1">
    <location>
        <begin position="116"/>
        <end position="205"/>
    </location>
</feature>
<reference evidence="2 3" key="1">
    <citation type="journal article" date="2007" name="Nature">
        <title>Genome of the marsupial Monodelphis domestica reveals innovation in non-coding sequences.</title>
        <authorList>
            <person name="Mikkelsen T.S."/>
            <person name="Wakefield M.J."/>
            <person name="Aken B."/>
            <person name="Amemiya C.T."/>
            <person name="Chang J.L."/>
            <person name="Duke S."/>
            <person name="Garber M."/>
            <person name="Gentles A.J."/>
            <person name="Goodstadt L."/>
            <person name="Heger A."/>
            <person name="Jurka J."/>
            <person name="Kamal M."/>
            <person name="Mauceli E."/>
            <person name="Searle S.M."/>
            <person name="Sharpe T."/>
            <person name="Baker M.L."/>
            <person name="Batzer M.A."/>
            <person name="Benos P.V."/>
            <person name="Belov K."/>
            <person name="Clamp M."/>
            <person name="Cook A."/>
            <person name="Cuff J."/>
            <person name="Das R."/>
            <person name="Davidow L."/>
            <person name="Deakin J.E."/>
            <person name="Fazzari M.J."/>
            <person name="Glass J.L."/>
            <person name="Grabherr M."/>
            <person name="Greally J.M."/>
            <person name="Gu W."/>
            <person name="Hore T.A."/>
            <person name="Huttley G.A."/>
            <person name="Kleber M."/>
            <person name="Jirtle R.L."/>
            <person name="Koina E."/>
            <person name="Lee J.T."/>
            <person name="Mahony S."/>
            <person name="Marra M.A."/>
            <person name="Miller R.D."/>
            <person name="Nicholls R.D."/>
            <person name="Oda M."/>
            <person name="Papenfuss A.T."/>
            <person name="Parra Z.E."/>
            <person name="Pollock D.D."/>
            <person name="Ray D.A."/>
            <person name="Schein J.E."/>
            <person name="Speed T.P."/>
            <person name="Thompson K."/>
            <person name="VandeBerg J.L."/>
            <person name="Wade C.M."/>
            <person name="Walker J.A."/>
            <person name="Waters P.D."/>
            <person name="Webber C."/>
            <person name="Weidman J.R."/>
            <person name="Xie X."/>
            <person name="Zody M.C."/>
            <person name="Baldwin J."/>
            <person name="Abdouelleil A."/>
            <person name="Abdulkadir J."/>
            <person name="Abebe A."/>
            <person name="Abera B."/>
            <person name="Abreu J."/>
            <person name="Acer S.C."/>
            <person name="Aftuck L."/>
            <person name="Alexander A."/>
            <person name="An P."/>
            <person name="Anderson E."/>
            <person name="Anderson S."/>
            <person name="Arachi H."/>
            <person name="Azer M."/>
            <person name="Bachantsang P."/>
            <person name="Barry A."/>
            <person name="Bayul T."/>
            <person name="Berlin A."/>
            <person name="Bessette D."/>
            <person name="Bloom T."/>
            <person name="Bloom T."/>
            <person name="Boguslavskiy L."/>
            <person name="Bonnet C."/>
            <person name="Boukhgalter B."/>
            <person name="Bourzgui I."/>
            <person name="Brown A."/>
            <person name="Cahill P."/>
            <person name="Channer S."/>
            <person name="Cheshatsang Y."/>
            <person name="Chuda L."/>
            <person name="Citroen M."/>
            <person name="Collymore A."/>
            <person name="Cooke P."/>
            <person name="Costello M."/>
            <person name="D'Aco K."/>
            <person name="Daza R."/>
            <person name="De Haan G."/>
            <person name="DeGray S."/>
            <person name="DeMaso C."/>
            <person name="Dhargay N."/>
            <person name="Dooley K."/>
            <person name="Dooley E."/>
            <person name="Doricent M."/>
            <person name="Dorje P."/>
            <person name="Dorjee K."/>
            <person name="Dupes A."/>
            <person name="Elong R."/>
            <person name="Falk J."/>
            <person name="Farina A."/>
            <person name="Faro S."/>
            <person name="Ferguson D."/>
            <person name="Fisher S."/>
            <person name="Foley C.D."/>
            <person name="Franke A."/>
            <person name="Friedrich D."/>
            <person name="Gadbois L."/>
            <person name="Gearin G."/>
            <person name="Gearin C.R."/>
            <person name="Giannoukos G."/>
            <person name="Goode T."/>
            <person name="Graham J."/>
            <person name="Grandbois E."/>
            <person name="Grewal S."/>
            <person name="Gyaltsen K."/>
            <person name="Hafez N."/>
            <person name="Hagos B."/>
            <person name="Hall J."/>
            <person name="Henson C."/>
            <person name="Hollinger A."/>
            <person name="Honan T."/>
            <person name="Huard M.D."/>
            <person name="Hughes L."/>
            <person name="Hurhula B."/>
            <person name="Husby M.E."/>
            <person name="Kamat A."/>
            <person name="Kanga B."/>
            <person name="Kashin S."/>
            <person name="Khazanovich D."/>
            <person name="Kisner P."/>
            <person name="Lance K."/>
            <person name="Lara M."/>
            <person name="Lee W."/>
            <person name="Lennon N."/>
            <person name="Letendre F."/>
            <person name="LeVine R."/>
            <person name="Lipovsky A."/>
            <person name="Liu X."/>
            <person name="Liu J."/>
            <person name="Liu S."/>
            <person name="Lokyitsang T."/>
            <person name="Lokyitsang Y."/>
            <person name="Lubonja R."/>
            <person name="Lui A."/>
            <person name="MacDonald P."/>
            <person name="Magnisalis V."/>
            <person name="Maru K."/>
            <person name="Matthews C."/>
            <person name="McCusker W."/>
            <person name="McDonough S."/>
            <person name="Mehta T."/>
            <person name="Meldrim J."/>
            <person name="Meneus L."/>
            <person name="Mihai O."/>
            <person name="Mihalev A."/>
            <person name="Mihova T."/>
            <person name="Mittelman R."/>
            <person name="Mlenga V."/>
            <person name="Montmayeur A."/>
            <person name="Mulrain L."/>
            <person name="Navidi A."/>
            <person name="Naylor J."/>
            <person name="Negash T."/>
            <person name="Nguyen T."/>
            <person name="Nguyen N."/>
            <person name="Nicol R."/>
            <person name="Norbu C."/>
            <person name="Norbu N."/>
            <person name="Novod N."/>
            <person name="O'Neill B."/>
            <person name="Osman S."/>
            <person name="Markiewicz E."/>
            <person name="Oyono O.L."/>
            <person name="Patti C."/>
            <person name="Phunkhang P."/>
            <person name="Pierre F."/>
            <person name="Priest M."/>
            <person name="Raghuraman S."/>
            <person name="Rege F."/>
            <person name="Reyes R."/>
            <person name="Rise C."/>
            <person name="Rogov P."/>
            <person name="Ross K."/>
            <person name="Ryan E."/>
            <person name="Settipalli S."/>
            <person name="Shea T."/>
            <person name="Sherpa N."/>
            <person name="Shi L."/>
            <person name="Shih D."/>
            <person name="Sparrow T."/>
            <person name="Spaulding J."/>
            <person name="Stalker J."/>
            <person name="Stange-Thomann N."/>
            <person name="Stavropoulos S."/>
            <person name="Stone C."/>
            <person name="Strader C."/>
            <person name="Tesfaye S."/>
            <person name="Thomson T."/>
            <person name="Thoulutsang Y."/>
            <person name="Thoulutsang D."/>
            <person name="Topham K."/>
            <person name="Topping I."/>
            <person name="Tsamla T."/>
            <person name="Vassiliev H."/>
            <person name="Vo A."/>
            <person name="Wangchuk T."/>
            <person name="Wangdi T."/>
            <person name="Weiand M."/>
            <person name="Wilkinson J."/>
            <person name="Wilson A."/>
            <person name="Yadav S."/>
            <person name="Young G."/>
            <person name="Yu Q."/>
            <person name="Zembek L."/>
            <person name="Zhong D."/>
            <person name="Zimmer A."/>
            <person name="Zwirko Z."/>
            <person name="Jaffe D.B."/>
            <person name="Alvarez P."/>
            <person name="Brockman W."/>
            <person name="Butler J."/>
            <person name="Chin C."/>
            <person name="Gnerre S."/>
            <person name="MacCallum I."/>
            <person name="Graves J.A."/>
            <person name="Ponting C.P."/>
            <person name="Breen M."/>
            <person name="Samollow P.B."/>
            <person name="Lander E.S."/>
            <person name="Lindblad-Toh K."/>
        </authorList>
    </citation>
    <scope>NUCLEOTIDE SEQUENCE [LARGE SCALE GENOMIC DNA]</scope>
</reference>
<dbReference type="KEGG" id="mdo:100011080"/>
<dbReference type="GO" id="GO:0005829">
    <property type="term" value="C:cytosol"/>
    <property type="evidence" value="ECO:0007669"/>
    <property type="project" value="Ensembl"/>
</dbReference>
<sequence length="321" mass="36050">MAEKFNFPVDDPSQDQLTWENVSRAEIPGPQEEDELWRKKLLKLCYLKEEQKRLKLRKEKLQQLQAEQYVPPKEEVPFPVPQAVLVFQGQTKVGKEVRETVISNLQIHYPLPESSALVSFEDPKVAASLLQHQEHFILLEECRLRVPIHPVELPVPASIKVLTWLCSQKVLVVGLPTDRDLSEEQLLDKLEIFFGRPSNGGGEVTTRELLPGAAVLGFADDKVIQNLIQTCCFKVPLGSQEVPLRVFPYVDGKIQEMEISPCPVPNSVLVLNIPDILDGPDLEDTLEIHFQKPSQGGGEVEALTFVAPGKRSLALFTHEST</sequence>
<dbReference type="AlphaFoldDB" id="F7D049"/>
<dbReference type="GO" id="GO:0042802">
    <property type="term" value="F:identical protein binding"/>
    <property type="evidence" value="ECO:0007669"/>
    <property type="project" value="Ensembl"/>
</dbReference>
<dbReference type="GO" id="GO:0008285">
    <property type="term" value="P:negative regulation of cell population proliferation"/>
    <property type="evidence" value="ECO:0007669"/>
    <property type="project" value="Ensembl"/>
</dbReference>
<name>F7D049_MONDO</name>
<dbReference type="Gene3D" id="3.30.70.330">
    <property type="match status" value="1"/>
</dbReference>